<comment type="subcellular location">
    <subcellularLocation>
        <location evidence="1">Membrane</location>
        <topology evidence="1">Multi-pass membrane protein</topology>
    </subcellularLocation>
</comment>
<keyword evidence="3" id="KW-0813">Transport</keyword>
<feature type="domain" description="Cation efflux protein cytoplasmic" evidence="10">
    <location>
        <begin position="218"/>
        <end position="298"/>
    </location>
</feature>
<dbReference type="Pfam" id="PF16916">
    <property type="entry name" value="ZT_dimer"/>
    <property type="match status" value="1"/>
</dbReference>
<feature type="domain" description="Cation efflux protein transmembrane" evidence="9">
    <location>
        <begin position="23"/>
        <end position="214"/>
    </location>
</feature>
<dbReference type="FunCoup" id="A0A3N1HSS6">
    <property type="interactions" value="183"/>
</dbReference>
<evidence type="ECO:0000313" key="11">
    <source>
        <dbReference type="EMBL" id="ROP45573.1"/>
    </source>
</evidence>
<evidence type="ECO:0000256" key="7">
    <source>
        <dbReference type="ARBA" id="ARBA00023136"/>
    </source>
</evidence>
<organism evidence="11 12">
    <name type="scientific">Pseudokineococcus lusitanus</name>
    <dbReference type="NCBI Taxonomy" id="763993"/>
    <lineage>
        <taxon>Bacteria</taxon>
        <taxon>Bacillati</taxon>
        <taxon>Actinomycetota</taxon>
        <taxon>Actinomycetes</taxon>
        <taxon>Kineosporiales</taxon>
        <taxon>Kineosporiaceae</taxon>
        <taxon>Pseudokineococcus</taxon>
    </lineage>
</organism>
<dbReference type="PANTHER" id="PTHR11562">
    <property type="entry name" value="CATION EFFLUX PROTEIN/ ZINC TRANSPORTER"/>
    <property type="match status" value="1"/>
</dbReference>
<keyword evidence="4 8" id="KW-0812">Transmembrane</keyword>
<dbReference type="OrthoDB" id="9809646at2"/>
<proteinExistence type="inferred from homology"/>
<feature type="transmembrane region" description="Helical" evidence="8">
    <location>
        <begin position="121"/>
        <end position="145"/>
    </location>
</feature>
<feature type="transmembrane region" description="Helical" evidence="8">
    <location>
        <begin position="88"/>
        <end position="109"/>
    </location>
</feature>
<comment type="caution">
    <text evidence="11">The sequence shown here is derived from an EMBL/GenBank/DDBJ whole genome shotgun (WGS) entry which is preliminary data.</text>
</comment>
<dbReference type="InterPro" id="IPR036837">
    <property type="entry name" value="Cation_efflux_CTD_sf"/>
</dbReference>
<dbReference type="InterPro" id="IPR050681">
    <property type="entry name" value="CDF/SLC30A"/>
</dbReference>
<dbReference type="InterPro" id="IPR058533">
    <property type="entry name" value="Cation_efflux_TM"/>
</dbReference>
<sequence length="310" mass="32075">MGAGHHHGPSAGPDGAQDQRRRLLVVLGLTATVMVVQVVGGLVTGSLALLADAAHMLTDVVGLGIAVLAATLALRPPTSRRTWGLRRAEVLGATVQAGLLLAVGVLVAVEAVRRLAEPPEVAAGLVLVFGAVGLAVNVVGLAVLARGRGASVNTRAAFLEVLADGVGSVAVLVSALVVLLTGWQRADAVASFVVVALVVPRTLSILRETTGVLLEAVPRDLDLDDVRGHLLALPHVRGVHDLHASEIVSGLPVLSAHVVLDDGCFHDGHAPQVLDVLQRCVAEHFAVAVHHSTFQLEPLSHHGHEEHAHP</sequence>
<dbReference type="InterPro" id="IPR027470">
    <property type="entry name" value="Cation_efflux_CTD"/>
</dbReference>
<evidence type="ECO:0000256" key="2">
    <source>
        <dbReference type="ARBA" id="ARBA00008873"/>
    </source>
</evidence>
<evidence type="ECO:0000256" key="8">
    <source>
        <dbReference type="SAM" id="Phobius"/>
    </source>
</evidence>
<keyword evidence="12" id="KW-1185">Reference proteome</keyword>
<dbReference type="RefSeq" id="WP_123378326.1">
    <property type="nucleotide sequence ID" value="NZ_RJKN01000001.1"/>
</dbReference>
<evidence type="ECO:0000259" key="10">
    <source>
        <dbReference type="Pfam" id="PF16916"/>
    </source>
</evidence>
<dbReference type="NCBIfam" id="TIGR01297">
    <property type="entry name" value="CDF"/>
    <property type="match status" value="1"/>
</dbReference>
<gene>
    <name evidence="11" type="ORF">EDC03_0177</name>
</gene>
<keyword evidence="6" id="KW-0406">Ion transport</keyword>
<evidence type="ECO:0000256" key="4">
    <source>
        <dbReference type="ARBA" id="ARBA00022692"/>
    </source>
</evidence>
<evidence type="ECO:0000259" key="9">
    <source>
        <dbReference type="Pfam" id="PF01545"/>
    </source>
</evidence>
<evidence type="ECO:0000256" key="6">
    <source>
        <dbReference type="ARBA" id="ARBA00023065"/>
    </source>
</evidence>
<dbReference type="InParanoid" id="A0A3N1HSS6"/>
<dbReference type="SUPFAM" id="SSF160240">
    <property type="entry name" value="Cation efflux protein cytoplasmic domain-like"/>
    <property type="match status" value="1"/>
</dbReference>
<evidence type="ECO:0000256" key="3">
    <source>
        <dbReference type="ARBA" id="ARBA00022448"/>
    </source>
</evidence>
<comment type="similarity">
    <text evidence="2">Belongs to the cation diffusion facilitator (CDF) transporter (TC 2.A.4) family. SLC30A subfamily.</text>
</comment>
<dbReference type="SUPFAM" id="SSF161111">
    <property type="entry name" value="Cation efflux protein transmembrane domain-like"/>
    <property type="match status" value="1"/>
</dbReference>
<dbReference type="Gene3D" id="1.20.1510.10">
    <property type="entry name" value="Cation efflux protein transmembrane domain"/>
    <property type="match status" value="1"/>
</dbReference>
<dbReference type="InterPro" id="IPR002524">
    <property type="entry name" value="Cation_efflux"/>
</dbReference>
<feature type="transmembrane region" description="Helical" evidence="8">
    <location>
        <begin position="23"/>
        <end position="50"/>
    </location>
</feature>
<dbReference type="EMBL" id="RJKN01000001">
    <property type="protein sequence ID" value="ROP45573.1"/>
    <property type="molecule type" value="Genomic_DNA"/>
</dbReference>
<feature type="transmembrane region" description="Helical" evidence="8">
    <location>
        <begin position="56"/>
        <end position="76"/>
    </location>
</feature>
<protein>
    <submittedName>
        <fullName evidence="11">Cobalt-zinc-cadmium efflux system protein</fullName>
    </submittedName>
</protein>
<dbReference type="Proteomes" id="UP000276232">
    <property type="component" value="Unassembled WGS sequence"/>
</dbReference>
<reference evidence="11 12" key="1">
    <citation type="journal article" date="2015" name="Stand. Genomic Sci.">
        <title>Genomic Encyclopedia of Bacterial and Archaeal Type Strains, Phase III: the genomes of soil and plant-associated and newly described type strains.</title>
        <authorList>
            <person name="Whitman W.B."/>
            <person name="Woyke T."/>
            <person name="Klenk H.P."/>
            <person name="Zhou Y."/>
            <person name="Lilburn T.G."/>
            <person name="Beck B.J."/>
            <person name="De Vos P."/>
            <person name="Vandamme P."/>
            <person name="Eisen J.A."/>
            <person name="Garrity G."/>
            <person name="Hugenholtz P."/>
            <person name="Kyrpides N.C."/>
        </authorList>
    </citation>
    <scope>NUCLEOTIDE SEQUENCE [LARGE SCALE GENOMIC DNA]</scope>
    <source>
        <strain evidence="11 12">CECT 7306</strain>
    </source>
</reference>
<evidence type="ECO:0000256" key="1">
    <source>
        <dbReference type="ARBA" id="ARBA00004141"/>
    </source>
</evidence>
<dbReference type="GO" id="GO:0005886">
    <property type="term" value="C:plasma membrane"/>
    <property type="evidence" value="ECO:0007669"/>
    <property type="project" value="TreeGrafter"/>
</dbReference>
<feature type="transmembrane region" description="Helical" evidence="8">
    <location>
        <begin position="157"/>
        <end position="182"/>
    </location>
</feature>
<dbReference type="InterPro" id="IPR027469">
    <property type="entry name" value="Cation_efflux_TMD_sf"/>
</dbReference>
<name>A0A3N1HSS6_9ACTN</name>
<dbReference type="AlphaFoldDB" id="A0A3N1HSS6"/>
<accession>A0A3N1HSS6</accession>
<evidence type="ECO:0000256" key="5">
    <source>
        <dbReference type="ARBA" id="ARBA00022989"/>
    </source>
</evidence>
<evidence type="ECO:0000313" key="12">
    <source>
        <dbReference type="Proteomes" id="UP000276232"/>
    </source>
</evidence>
<dbReference type="PANTHER" id="PTHR11562:SF17">
    <property type="entry name" value="RE54080P-RELATED"/>
    <property type="match status" value="1"/>
</dbReference>
<dbReference type="GO" id="GO:0005385">
    <property type="term" value="F:zinc ion transmembrane transporter activity"/>
    <property type="evidence" value="ECO:0007669"/>
    <property type="project" value="TreeGrafter"/>
</dbReference>
<dbReference type="Pfam" id="PF01545">
    <property type="entry name" value="Cation_efflux"/>
    <property type="match status" value="1"/>
</dbReference>
<keyword evidence="7 8" id="KW-0472">Membrane</keyword>
<keyword evidence="5 8" id="KW-1133">Transmembrane helix</keyword>